<evidence type="ECO:0000313" key="1">
    <source>
        <dbReference type="EMBL" id="VAX31488.1"/>
    </source>
</evidence>
<gene>
    <name evidence="1" type="ORF">MNBD_NITROSPIRAE02-416</name>
</gene>
<protein>
    <submittedName>
        <fullName evidence="1">Uncharacterized protein</fullName>
    </submittedName>
</protein>
<accession>A0A3B1D693</accession>
<dbReference type="AlphaFoldDB" id="A0A3B1D693"/>
<reference evidence="1" key="1">
    <citation type="submission" date="2018-06" db="EMBL/GenBank/DDBJ databases">
        <authorList>
            <person name="Zhirakovskaya E."/>
        </authorList>
    </citation>
    <scope>NUCLEOTIDE SEQUENCE</scope>
</reference>
<dbReference type="EMBL" id="UOGH01000205">
    <property type="protein sequence ID" value="VAX31488.1"/>
    <property type="molecule type" value="Genomic_DNA"/>
</dbReference>
<proteinExistence type="predicted"/>
<sequence>MYINLSKHHNMINSSVISMEPFRLTSILTKNVLSFFTAWHGFCINHAGE</sequence>
<name>A0A3B1D693_9ZZZZ</name>
<organism evidence="1">
    <name type="scientific">hydrothermal vent metagenome</name>
    <dbReference type="NCBI Taxonomy" id="652676"/>
    <lineage>
        <taxon>unclassified sequences</taxon>
        <taxon>metagenomes</taxon>
        <taxon>ecological metagenomes</taxon>
    </lineage>
</organism>